<dbReference type="AlphaFoldDB" id="A0AAV4NLV0"/>
<comment type="caution">
    <text evidence="1">The sequence shown here is derived from an EMBL/GenBank/DDBJ whole genome shotgun (WGS) entry which is preliminary data.</text>
</comment>
<accession>A0AAV4NLV0</accession>
<reference evidence="1 2" key="1">
    <citation type="submission" date="2021-06" db="EMBL/GenBank/DDBJ databases">
        <title>Caerostris extrusa draft genome.</title>
        <authorList>
            <person name="Kono N."/>
            <person name="Arakawa K."/>
        </authorList>
    </citation>
    <scope>NUCLEOTIDE SEQUENCE [LARGE SCALE GENOMIC DNA]</scope>
</reference>
<proteinExistence type="predicted"/>
<dbReference type="Proteomes" id="UP001054945">
    <property type="component" value="Unassembled WGS sequence"/>
</dbReference>
<gene>
    <name evidence="1" type="ORF">CEXT_513731</name>
</gene>
<keyword evidence="2" id="KW-1185">Reference proteome</keyword>
<dbReference type="EMBL" id="BPLR01003534">
    <property type="protein sequence ID" value="GIX85648.1"/>
    <property type="molecule type" value="Genomic_DNA"/>
</dbReference>
<organism evidence="1 2">
    <name type="scientific">Caerostris extrusa</name>
    <name type="common">Bark spider</name>
    <name type="synonym">Caerostris bankana</name>
    <dbReference type="NCBI Taxonomy" id="172846"/>
    <lineage>
        <taxon>Eukaryota</taxon>
        <taxon>Metazoa</taxon>
        <taxon>Ecdysozoa</taxon>
        <taxon>Arthropoda</taxon>
        <taxon>Chelicerata</taxon>
        <taxon>Arachnida</taxon>
        <taxon>Araneae</taxon>
        <taxon>Araneomorphae</taxon>
        <taxon>Entelegynae</taxon>
        <taxon>Araneoidea</taxon>
        <taxon>Araneidae</taxon>
        <taxon>Caerostris</taxon>
    </lineage>
</organism>
<sequence length="80" mass="9024">MQNRGNYPKGSTRIHCLHIIVGWSSFTSMAQHPHGGIRLQIRLQTAVLAARDKRCFSFCRSRAGTMAGTRPGMPWPRTRT</sequence>
<evidence type="ECO:0000313" key="2">
    <source>
        <dbReference type="Proteomes" id="UP001054945"/>
    </source>
</evidence>
<evidence type="ECO:0000313" key="1">
    <source>
        <dbReference type="EMBL" id="GIX85648.1"/>
    </source>
</evidence>
<name>A0AAV4NLV0_CAEEX</name>
<protein>
    <submittedName>
        <fullName evidence="1">Uncharacterized protein</fullName>
    </submittedName>
</protein>